<feature type="domain" description="Thioredoxin" evidence="5">
    <location>
        <begin position="1"/>
        <end position="183"/>
    </location>
</feature>
<evidence type="ECO:0000313" key="6">
    <source>
        <dbReference type="EMBL" id="MEA9356065.1"/>
    </source>
</evidence>
<dbReference type="RefSeq" id="WP_323575739.1">
    <property type="nucleotide sequence ID" value="NZ_JAYGJQ010000001.1"/>
</dbReference>
<protein>
    <recommendedName>
        <fullName evidence="4">Glutathione peroxidase</fullName>
    </recommendedName>
</protein>
<accession>A0ABU5VSN6</accession>
<dbReference type="InterPro" id="IPR029759">
    <property type="entry name" value="GPX_AS"/>
</dbReference>
<dbReference type="EMBL" id="JAYGJQ010000001">
    <property type="protein sequence ID" value="MEA9356065.1"/>
    <property type="molecule type" value="Genomic_DNA"/>
</dbReference>
<keyword evidence="2 4" id="KW-0575">Peroxidase</keyword>
<dbReference type="Pfam" id="PF00255">
    <property type="entry name" value="GSHPx"/>
    <property type="match status" value="1"/>
</dbReference>
<gene>
    <name evidence="6" type="ORF">SHI21_07630</name>
</gene>
<name>A0ABU5VSN6_9BACT</name>
<dbReference type="CDD" id="cd00340">
    <property type="entry name" value="GSH_Peroxidase"/>
    <property type="match status" value="1"/>
</dbReference>
<dbReference type="InterPro" id="IPR036249">
    <property type="entry name" value="Thioredoxin-like_sf"/>
</dbReference>
<keyword evidence="7" id="KW-1185">Reference proteome</keyword>
<comment type="caution">
    <text evidence="6">The sequence shown here is derived from an EMBL/GenBank/DDBJ whole genome shotgun (WGS) entry which is preliminary data.</text>
</comment>
<dbReference type="PROSITE" id="PS51352">
    <property type="entry name" value="THIOREDOXIN_2"/>
    <property type="match status" value="1"/>
</dbReference>
<reference evidence="6 7" key="1">
    <citation type="submission" date="2023-11" db="EMBL/GenBank/DDBJ databases">
        <title>A Novel Polar Bacteriovorax (B. antarcticus) Isolated from the Biocrust in Antarctica.</title>
        <authorList>
            <person name="Mun W."/>
            <person name="Choi S.Y."/>
            <person name="Mitchell R.J."/>
        </authorList>
    </citation>
    <scope>NUCLEOTIDE SEQUENCE [LARGE SCALE GENOMIC DNA]</scope>
    <source>
        <strain evidence="6 7">PP10</strain>
    </source>
</reference>
<dbReference type="SUPFAM" id="SSF52833">
    <property type="entry name" value="Thioredoxin-like"/>
    <property type="match status" value="1"/>
</dbReference>
<dbReference type="InterPro" id="IPR013766">
    <property type="entry name" value="Thioredoxin_domain"/>
</dbReference>
<evidence type="ECO:0000256" key="1">
    <source>
        <dbReference type="ARBA" id="ARBA00006926"/>
    </source>
</evidence>
<evidence type="ECO:0000256" key="4">
    <source>
        <dbReference type="RuleBase" id="RU000499"/>
    </source>
</evidence>
<dbReference type="PRINTS" id="PR01011">
    <property type="entry name" value="GLUTPROXDASE"/>
</dbReference>
<comment type="similarity">
    <text evidence="1 4">Belongs to the glutathione peroxidase family.</text>
</comment>
<organism evidence="6 7">
    <name type="scientific">Bacteriovorax antarcticus</name>
    <dbReference type="NCBI Taxonomy" id="3088717"/>
    <lineage>
        <taxon>Bacteria</taxon>
        <taxon>Pseudomonadati</taxon>
        <taxon>Bdellovibrionota</taxon>
        <taxon>Bacteriovoracia</taxon>
        <taxon>Bacteriovoracales</taxon>
        <taxon>Bacteriovoracaceae</taxon>
        <taxon>Bacteriovorax</taxon>
    </lineage>
</organism>
<keyword evidence="3 4" id="KW-0560">Oxidoreductase</keyword>
<evidence type="ECO:0000313" key="7">
    <source>
        <dbReference type="Proteomes" id="UP001302274"/>
    </source>
</evidence>
<dbReference type="Proteomes" id="UP001302274">
    <property type="component" value="Unassembled WGS sequence"/>
</dbReference>
<dbReference type="Gene3D" id="3.40.30.10">
    <property type="entry name" value="Glutaredoxin"/>
    <property type="match status" value="1"/>
</dbReference>
<evidence type="ECO:0000259" key="5">
    <source>
        <dbReference type="PROSITE" id="PS51352"/>
    </source>
</evidence>
<evidence type="ECO:0000256" key="2">
    <source>
        <dbReference type="ARBA" id="ARBA00022559"/>
    </source>
</evidence>
<dbReference type="InterPro" id="IPR000889">
    <property type="entry name" value="Glutathione_peroxidase"/>
</dbReference>
<evidence type="ECO:0000256" key="3">
    <source>
        <dbReference type="ARBA" id="ARBA00023002"/>
    </source>
</evidence>
<dbReference type="PROSITE" id="PS00460">
    <property type="entry name" value="GLUTATHIONE_PEROXID_1"/>
    <property type="match status" value="1"/>
</dbReference>
<sequence>MSSDVYSFNLKTITGENKSLADYKGKVLLMVNVASKCGLTPQYEGLEKIYKDYHAKGLEVLGFPANEFYAQEPGSDNEIQDFCRSTYGVEFPMFSKIVVKGEGQHPLYKYLTETKKDAVILEGGSLMSFLESKNLLTGNTYDIKWNFEKFLIDKNGKVVGRFAPDIDPQDPLLVNEIKKALEA</sequence>
<dbReference type="PIRSF" id="PIRSF000303">
    <property type="entry name" value="Glutathion_perox"/>
    <property type="match status" value="1"/>
</dbReference>
<dbReference type="PANTHER" id="PTHR11592">
    <property type="entry name" value="GLUTATHIONE PEROXIDASE"/>
    <property type="match status" value="1"/>
</dbReference>
<proteinExistence type="inferred from homology"/>
<dbReference type="PROSITE" id="PS51355">
    <property type="entry name" value="GLUTATHIONE_PEROXID_3"/>
    <property type="match status" value="1"/>
</dbReference>
<dbReference type="PANTHER" id="PTHR11592:SF78">
    <property type="entry name" value="GLUTATHIONE PEROXIDASE"/>
    <property type="match status" value="1"/>
</dbReference>